<evidence type="ECO:0000313" key="1">
    <source>
        <dbReference type="EMBL" id="MDQ0995178.1"/>
    </source>
</evidence>
<comment type="caution">
    <text evidence="1">The sequence shown here is derived from an EMBL/GenBank/DDBJ whole genome shotgun (WGS) entry which is preliminary data.</text>
</comment>
<dbReference type="EMBL" id="JAUSZT010000002">
    <property type="protein sequence ID" value="MDQ0995178.1"/>
    <property type="molecule type" value="Genomic_DNA"/>
</dbReference>
<name>A0ABU0S343_9HYPH</name>
<evidence type="ECO:0000313" key="2">
    <source>
        <dbReference type="Proteomes" id="UP001237780"/>
    </source>
</evidence>
<proteinExistence type="predicted"/>
<dbReference type="Proteomes" id="UP001237780">
    <property type="component" value="Unassembled WGS sequence"/>
</dbReference>
<reference evidence="1 2" key="1">
    <citation type="submission" date="2023-07" db="EMBL/GenBank/DDBJ databases">
        <title>Comparative genomics of wheat-associated soil bacteria to identify genetic determinants of phenazine resistance.</title>
        <authorList>
            <person name="Mouncey N."/>
        </authorList>
    </citation>
    <scope>NUCLEOTIDE SEQUENCE [LARGE SCALE GENOMIC DNA]</scope>
    <source>
        <strain evidence="1 2">W4I11</strain>
    </source>
</reference>
<sequence length="65" mass="7250">MIHPNSKVKLFVPDEITTSAVMSFDNVVDALEVIDFHSVWKVHVEGFGPMTPEEFKLACVNTQSS</sequence>
<keyword evidence="2" id="KW-1185">Reference proteome</keyword>
<gene>
    <name evidence="1" type="ORF">QFZ34_000355</name>
</gene>
<organism evidence="1 2">
    <name type="scientific">Phyllobacterium ifriqiyense</name>
    <dbReference type="NCBI Taxonomy" id="314238"/>
    <lineage>
        <taxon>Bacteria</taxon>
        <taxon>Pseudomonadati</taxon>
        <taxon>Pseudomonadota</taxon>
        <taxon>Alphaproteobacteria</taxon>
        <taxon>Hyphomicrobiales</taxon>
        <taxon>Phyllobacteriaceae</taxon>
        <taxon>Phyllobacterium</taxon>
    </lineage>
</organism>
<protein>
    <submittedName>
        <fullName evidence="1">Uncharacterized protein</fullName>
    </submittedName>
</protein>
<accession>A0ABU0S343</accession>